<dbReference type="GO" id="GO:0005886">
    <property type="term" value="C:plasma membrane"/>
    <property type="evidence" value="ECO:0007669"/>
    <property type="project" value="TreeGrafter"/>
</dbReference>
<evidence type="ECO:0000313" key="9">
    <source>
        <dbReference type="Proteomes" id="UP001377567"/>
    </source>
</evidence>
<keyword evidence="4 7" id="KW-1133">Transmembrane helix</keyword>
<comment type="caution">
    <text evidence="8">The sequence shown here is derived from an EMBL/GenBank/DDBJ whole genome shotgun (WGS) entry which is preliminary data.</text>
</comment>
<comment type="subcellular location">
    <subcellularLocation>
        <location evidence="1">Membrane</location>
        <topology evidence="1">Multi-pass membrane protein</topology>
    </subcellularLocation>
</comment>
<evidence type="ECO:0000256" key="7">
    <source>
        <dbReference type="SAM" id="Phobius"/>
    </source>
</evidence>
<evidence type="ECO:0000256" key="1">
    <source>
        <dbReference type="ARBA" id="ARBA00004141"/>
    </source>
</evidence>
<dbReference type="PANTHER" id="PTHR30618">
    <property type="entry name" value="NCS1 FAMILY PURINE/PYRIMIDINE TRANSPORTER"/>
    <property type="match status" value="1"/>
</dbReference>
<keyword evidence="9" id="KW-1185">Reference proteome</keyword>
<feature type="transmembrane region" description="Helical" evidence="7">
    <location>
        <begin position="384"/>
        <end position="406"/>
    </location>
</feature>
<evidence type="ECO:0000256" key="6">
    <source>
        <dbReference type="SAM" id="MobiDB-lite"/>
    </source>
</evidence>
<dbReference type="AlphaFoldDB" id="A0AAV5S0L6"/>
<feature type="transmembrane region" description="Helical" evidence="7">
    <location>
        <begin position="588"/>
        <end position="612"/>
    </location>
</feature>
<feature type="region of interest" description="Disordered" evidence="6">
    <location>
        <begin position="69"/>
        <end position="97"/>
    </location>
</feature>
<name>A0AAV5S0L6_MAUHU</name>
<dbReference type="InterPro" id="IPR001248">
    <property type="entry name" value="Pur-cyt_permease"/>
</dbReference>
<dbReference type="InterPro" id="IPR045225">
    <property type="entry name" value="Uracil/uridine/allantoin_perm"/>
</dbReference>
<evidence type="ECO:0000256" key="5">
    <source>
        <dbReference type="ARBA" id="ARBA00023136"/>
    </source>
</evidence>
<sequence length="667" mass="76187">MPDDITEYFAHTGITHTQSQTDYQYLNNNRRQSLVRHEDADEIDAKTDKAFNVSGSKMSTRFIEESTFDEPLRSHGESSSDDNSDSEGKNGDDYSDDEDLKKYSKWRRFYLKNVVIDRSIADVSILDSFMYNSDLKPVEEERRVWSWYNFAYFWLAECFNINTWQIAATGLQLGLNWWQCWITIWIGYSFVGAFVVLSSRVGTAYHLSFPISSRASFGIFFSLWPIINRIVMAIVWYSVQSWLGSEPISLMLRSIFGKDLPDRIPDHFGSPNATTYTFMCFFIFWVIEFPFLLIQPHKVRHLFTVKAVLVPFASFGFLIWSVRKAHGKIALGSLTDYHPTGSAFSWAFLRSLMGCMANFSTMVINSPDFARFSKTKHSALWSQLVCIPALFSITCLIGILVTAAGYEMYGVNYWSPVEVLEQFLVRSYTKGTRAGVFLISFVFAVAQLGTNISANSLSCGTDMTAVLPKYINIRRGSIFCACLALCICPWNLMATSSKFTMALSAYAIFLSSIAGVVCGDYFVVRRGYIKLTHIYSNRKGSFYMYGNKWGCNWRALVGYLCGVAPNLPGFIGDVGAPKITVSIGAMRIYYLSYWVGYFISFSVYIVLCYFFPVPGQPVKNIFRDKGWFQRWAEVENFEDEWKKSLLKDDLSDDKIDVYEYSRGKTFL</sequence>
<feature type="transmembrane region" description="Helical" evidence="7">
    <location>
        <begin position="175"/>
        <end position="197"/>
    </location>
</feature>
<gene>
    <name evidence="8" type="ORF">DAKH74_038570</name>
</gene>
<dbReference type="CDD" id="cd11482">
    <property type="entry name" value="SLC-NCS1sbd_NRT1-like"/>
    <property type="match status" value="1"/>
</dbReference>
<proteinExistence type="inferred from homology"/>
<evidence type="ECO:0000313" key="8">
    <source>
        <dbReference type="EMBL" id="GMM57241.1"/>
    </source>
</evidence>
<dbReference type="FunFam" id="1.10.4160.10:FF:000001">
    <property type="entry name" value="Uracil permease, putative"/>
    <property type="match status" value="1"/>
</dbReference>
<feature type="transmembrane region" description="Helical" evidence="7">
    <location>
        <begin position="434"/>
        <end position="454"/>
    </location>
</feature>
<keyword evidence="3 7" id="KW-0812">Transmembrane</keyword>
<dbReference type="Pfam" id="PF02133">
    <property type="entry name" value="Transp_cyt_pur"/>
    <property type="match status" value="1"/>
</dbReference>
<evidence type="ECO:0000256" key="4">
    <source>
        <dbReference type="ARBA" id="ARBA00022989"/>
    </source>
</evidence>
<dbReference type="GO" id="GO:0015205">
    <property type="term" value="F:nucleobase transmembrane transporter activity"/>
    <property type="evidence" value="ECO:0007669"/>
    <property type="project" value="TreeGrafter"/>
</dbReference>
<dbReference type="EMBL" id="BTGD01000011">
    <property type="protein sequence ID" value="GMM57241.1"/>
    <property type="molecule type" value="Genomic_DNA"/>
</dbReference>
<feature type="transmembrane region" description="Helical" evidence="7">
    <location>
        <begin position="475"/>
        <end position="493"/>
    </location>
</feature>
<evidence type="ECO:0000256" key="3">
    <source>
        <dbReference type="ARBA" id="ARBA00022692"/>
    </source>
</evidence>
<feature type="transmembrane region" description="Helical" evidence="7">
    <location>
        <begin position="217"/>
        <end position="239"/>
    </location>
</feature>
<feature type="transmembrane region" description="Helical" evidence="7">
    <location>
        <begin position="505"/>
        <end position="524"/>
    </location>
</feature>
<dbReference type="PANTHER" id="PTHR30618:SF2">
    <property type="entry name" value="ALLANTOIN PERMEASE-RELATED"/>
    <property type="match status" value="1"/>
</dbReference>
<dbReference type="Gene3D" id="1.10.4160.10">
    <property type="entry name" value="Hydantoin permease"/>
    <property type="match status" value="1"/>
</dbReference>
<feature type="transmembrane region" description="Helical" evidence="7">
    <location>
        <begin position="343"/>
        <end position="364"/>
    </location>
</feature>
<keyword evidence="5 7" id="KW-0472">Membrane</keyword>
<dbReference type="NCBIfam" id="TIGR00800">
    <property type="entry name" value="ncs1"/>
    <property type="match status" value="1"/>
</dbReference>
<organism evidence="8 9">
    <name type="scientific">Maudiozyma humilis</name>
    <name type="common">Sour dough yeast</name>
    <name type="synonym">Kazachstania humilis</name>
    <dbReference type="NCBI Taxonomy" id="51915"/>
    <lineage>
        <taxon>Eukaryota</taxon>
        <taxon>Fungi</taxon>
        <taxon>Dikarya</taxon>
        <taxon>Ascomycota</taxon>
        <taxon>Saccharomycotina</taxon>
        <taxon>Saccharomycetes</taxon>
        <taxon>Saccharomycetales</taxon>
        <taxon>Saccharomycetaceae</taxon>
        <taxon>Maudiozyma</taxon>
    </lineage>
</organism>
<protein>
    <submittedName>
        <fullName evidence="8">Uracil permease</fullName>
    </submittedName>
</protein>
<reference evidence="8 9" key="1">
    <citation type="journal article" date="2023" name="Elife">
        <title>Identification of key yeast species and microbe-microbe interactions impacting larval growth of Drosophila in the wild.</title>
        <authorList>
            <person name="Mure A."/>
            <person name="Sugiura Y."/>
            <person name="Maeda R."/>
            <person name="Honda K."/>
            <person name="Sakurai N."/>
            <person name="Takahashi Y."/>
            <person name="Watada M."/>
            <person name="Katoh T."/>
            <person name="Gotoh A."/>
            <person name="Gotoh Y."/>
            <person name="Taniguchi I."/>
            <person name="Nakamura K."/>
            <person name="Hayashi T."/>
            <person name="Katayama T."/>
            <person name="Uemura T."/>
            <person name="Hattori Y."/>
        </authorList>
    </citation>
    <scope>NUCLEOTIDE SEQUENCE [LARGE SCALE GENOMIC DNA]</scope>
    <source>
        <strain evidence="8 9">KH-74</strain>
    </source>
</reference>
<accession>A0AAV5S0L6</accession>
<dbReference type="Proteomes" id="UP001377567">
    <property type="component" value="Unassembled WGS sequence"/>
</dbReference>
<dbReference type="InterPro" id="IPR012681">
    <property type="entry name" value="NCS1"/>
</dbReference>
<evidence type="ECO:0000256" key="2">
    <source>
        <dbReference type="ARBA" id="ARBA00008974"/>
    </source>
</evidence>
<comment type="similarity">
    <text evidence="2">Belongs to the purine-cytosine permease (2.A.39) family.</text>
</comment>
<feature type="transmembrane region" description="Helical" evidence="7">
    <location>
        <begin position="303"/>
        <end position="323"/>
    </location>
</feature>
<feature type="transmembrane region" description="Helical" evidence="7">
    <location>
        <begin position="275"/>
        <end position="294"/>
    </location>
</feature>